<dbReference type="RefSeq" id="WP_138399543.1">
    <property type="nucleotide sequence ID" value="NZ_JBAFVI010000002.1"/>
</dbReference>
<dbReference type="PANTHER" id="PTHR40261">
    <property type="match status" value="1"/>
</dbReference>
<gene>
    <name evidence="6" type="ORF">FBQ73_11160</name>
</gene>
<protein>
    <submittedName>
        <fullName evidence="6">Rieske 2Fe-2S domain-containing protein</fullName>
    </submittedName>
</protein>
<dbReference type="GO" id="GO:0051537">
    <property type="term" value="F:2 iron, 2 sulfur cluster binding"/>
    <property type="evidence" value="ECO:0007669"/>
    <property type="project" value="UniProtKB-KW"/>
</dbReference>
<evidence type="ECO:0000313" key="6">
    <source>
        <dbReference type="EMBL" id="TLX43189.1"/>
    </source>
</evidence>
<accession>A0A6C1KFY5</accession>
<dbReference type="AlphaFoldDB" id="A0A6C1KFY5"/>
<keyword evidence="1" id="KW-0001">2Fe-2S</keyword>
<evidence type="ECO:0000313" key="7">
    <source>
        <dbReference type="Proteomes" id="UP000305131"/>
    </source>
</evidence>
<dbReference type="SUPFAM" id="SSF50022">
    <property type="entry name" value="ISP domain"/>
    <property type="match status" value="1"/>
</dbReference>
<dbReference type="GeneID" id="95774013"/>
<dbReference type="InterPro" id="IPR017941">
    <property type="entry name" value="Rieske_2Fe-2S"/>
</dbReference>
<comment type="caution">
    <text evidence="6">The sequence shown here is derived from an EMBL/GenBank/DDBJ whole genome shotgun (WGS) entry which is preliminary data.</text>
</comment>
<keyword evidence="4" id="KW-0411">Iron-sulfur</keyword>
<evidence type="ECO:0000259" key="5">
    <source>
        <dbReference type="PROSITE" id="PS51296"/>
    </source>
</evidence>
<dbReference type="CDD" id="cd03467">
    <property type="entry name" value="Rieske"/>
    <property type="match status" value="1"/>
</dbReference>
<feature type="domain" description="Rieske" evidence="5">
    <location>
        <begin position="20"/>
        <end position="115"/>
    </location>
</feature>
<dbReference type="OrthoDB" id="9800776at2"/>
<dbReference type="EMBL" id="VAUP01000022">
    <property type="protein sequence ID" value="TLX43189.1"/>
    <property type="molecule type" value="Genomic_DNA"/>
</dbReference>
<dbReference type="GO" id="GO:0046872">
    <property type="term" value="F:metal ion binding"/>
    <property type="evidence" value="ECO:0007669"/>
    <property type="project" value="UniProtKB-KW"/>
</dbReference>
<keyword evidence="3" id="KW-0408">Iron</keyword>
<dbReference type="Pfam" id="PF00355">
    <property type="entry name" value="Rieske"/>
    <property type="match status" value="1"/>
</dbReference>
<dbReference type="Gene3D" id="2.102.10.10">
    <property type="entry name" value="Rieske [2Fe-2S] iron-sulphur domain"/>
    <property type="match status" value="1"/>
</dbReference>
<dbReference type="PROSITE" id="PS51296">
    <property type="entry name" value="RIESKE"/>
    <property type="match status" value="1"/>
</dbReference>
<evidence type="ECO:0000256" key="3">
    <source>
        <dbReference type="ARBA" id="ARBA00023004"/>
    </source>
</evidence>
<dbReference type="PANTHER" id="PTHR40261:SF1">
    <property type="entry name" value="RIESKE DOMAIN-CONTAINING PROTEIN"/>
    <property type="match status" value="1"/>
</dbReference>
<dbReference type="Proteomes" id="UP000305131">
    <property type="component" value="Unassembled WGS sequence"/>
</dbReference>
<proteinExistence type="predicted"/>
<organism evidence="6 7">
    <name type="scientific">Xanthobacter autotrophicus</name>
    <dbReference type="NCBI Taxonomy" id="280"/>
    <lineage>
        <taxon>Bacteria</taxon>
        <taxon>Pseudomonadati</taxon>
        <taxon>Pseudomonadota</taxon>
        <taxon>Alphaproteobacteria</taxon>
        <taxon>Hyphomicrobiales</taxon>
        <taxon>Xanthobacteraceae</taxon>
        <taxon>Xanthobacter</taxon>
    </lineage>
</organism>
<reference evidence="6 7" key="1">
    <citation type="submission" date="2019-05" db="EMBL/GenBank/DDBJ databases">
        <authorList>
            <person name="Zhou X."/>
        </authorList>
    </citation>
    <scope>NUCLEOTIDE SEQUENCE [LARGE SCALE GENOMIC DNA]</scope>
    <source>
        <strain evidence="6 7">DSM 432</strain>
    </source>
</reference>
<evidence type="ECO:0000256" key="4">
    <source>
        <dbReference type="ARBA" id="ARBA00023014"/>
    </source>
</evidence>
<keyword evidence="2" id="KW-0479">Metal-binding</keyword>
<evidence type="ECO:0000256" key="1">
    <source>
        <dbReference type="ARBA" id="ARBA00022714"/>
    </source>
</evidence>
<evidence type="ECO:0000256" key="2">
    <source>
        <dbReference type="ARBA" id="ARBA00022723"/>
    </source>
</evidence>
<name>A0A6C1KFY5_XANAU</name>
<sequence>MSELFAVCATYEVDDGDARGFVLARLDETGAVKRWPILIARQSKNYYGYENACPHEGTRLDLVPGEFLDREGNFLACGRHGAKFDFDTGHCFIGPCQGKALTPIKLVIDDGDVCLVDVELAEEDGLDIEDPNEVPEVLITGD</sequence>
<dbReference type="InterPro" id="IPR036922">
    <property type="entry name" value="Rieske_2Fe-2S_sf"/>
</dbReference>